<dbReference type="Proteomes" id="UP000224303">
    <property type="component" value="Unassembled WGS sequence"/>
</dbReference>
<feature type="non-terminal residue" evidence="10">
    <location>
        <position position="77"/>
    </location>
</feature>
<feature type="domain" description="Phosphotransferase system EIIC" evidence="9">
    <location>
        <begin position="28"/>
        <end position="77"/>
    </location>
</feature>
<keyword evidence="6 8" id="KW-1133">Transmembrane helix</keyword>
<proteinExistence type="predicted"/>
<keyword evidence="3" id="KW-1003">Cell membrane</keyword>
<reference evidence="10 11" key="1">
    <citation type="submission" date="2017-10" db="EMBL/GenBank/DDBJ databases">
        <title>Draft genomes of the Enterococcus faecium isolated from human feces before and after Helicobacter pylori eradication therapy.</title>
        <authorList>
            <person name="Prianichniikov N.A."/>
            <person name="Glushchenko O.E."/>
            <person name="Malakhova M.V."/>
        </authorList>
    </citation>
    <scope>NUCLEOTIDE SEQUENCE [LARGE SCALE GENOMIC DNA]</scope>
    <source>
        <strain evidence="10 11">Hp_5-7</strain>
    </source>
</reference>
<keyword evidence="2" id="KW-0813">Transport</keyword>
<feature type="transmembrane region" description="Helical" evidence="8">
    <location>
        <begin position="31"/>
        <end position="50"/>
    </location>
</feature>
<keyword evidence="5 8" id="KW-0812">Transmembrane</keyword>
<evidence type="ECO:0000256" key="3">
    <source>
        <dbReference type="ARBA" id="ARBA00022475"/>
    </source>
</evidence>
<evidence type="ECO:0000256" key="7">
    <source>
        <dbReference type="ARBA" id="ARBA00023136"/>
    </source>
</evidence>
<dbReference type="Pfam" id="PF02378">
    <property type="entry name" value="PTS_EIIC"/>
    <property type="match status" value="1"/>
</dbReference>
<evidence type="ECO:0000259" key="9">
    <source>
        <dbReference type="Pfam" id="PF02378"/>
    </source>
</evidence>
<comment type="subcellular location">
    <subcellularLocation>
        <location evidence="1">Cell membrane</location>
        <topology evidence="1">Multi-pass membrane protein</topology>
    </subcellularLocation>
</comment>
<evidence type="ECO:0000313" key="11">
    <source>
        <dbReference type="Proteomes" id="UP000224303"/>
    </source>
</evidence>
<dbReference type="PANTHER" id="PTHR33989">
    <property type="match status" value="1"/>
</dbReference>
<protein>
    <submittedName>
        <fullName evidence="10">PTS lactose transporter subunit IIB</fullName>
    </submittedName>
</protein>
<evidence type="ECO:0000256" key="1">
    <source>
        <dbReference type="ARBA" id="ARBA00004651"/>
    </source>
</evidence>
<evidence type="ECO:0000256" key="2">
    <source>
        <dbReference type="ARBA" id="ARBA00022448"/>
    </source>
</evidence>
<keyword evidence="7 8" id="KW-0472">Membrane</keyword>
<organism evidence="10 11">
    <name type="scientific">Enterococcus faecium</name>
    <name type="common">Streptococcus faecium</name>
    <dbReference type="NCBI Taxonomy" id="1352"/>
    <lineage>
        <taxon>Bacteria</taxon>
        <taxon>Bacillati</taxon>
        <taxon>Bacillota</taxon>
        <taxon>Bacilli</taxon>
        <taxon>Lactobacillales</taxon>
        <taxon>Enterococcaceae</taxon>
        <taxon>Enterococcus</taxon>
    </lineage>
</organism>
<accession>A0A2G0E6X1</accession>
<evidence type="ECO:0000313" key="10">
    <source>
        <dbReference type="EMBL" id="PHL20176.1"/>
    </source>
</evidence>
<comment type="caution">
    <text evidence="10">The sequence shown here is derived from an EMBL/GenBank/DDBJ whole genome shotgun (WGS) entry which is preliminary data.</text>
</comment>
<dbReference type="InterPro" id="IPR003352">
    <property type="entry name" value="PTS_EIIC"/>
</dbReference>
<dbReference type="GO" id="GO:1901264">
    <property type="term" value="P:carbohydrate derivative transport"/>
    <property type="evidence" value="ECO:0007669"/>
    <property type="project" value="TreeGrafter"/>
</dbReference>
<keyword evidence="4" id="KW-0762">Sugar transport</keyword>
<evidence type="ECO:0000256" key="8">
    <source>
        <dbReference type="SAM" id="Phobius"/>
    </source>
</evidence>
<evidence type="ECO:0000256" key="5">
    <source>
        <dbReference type="ARBA" id="ARBA00022692"/>
    </source>
</evidence>
<dbReference type="GO" id="GO:0009401">
    <property type="term" value="P:phosphoenolpyruvate-dependent sugar phosphotransferase system"/>
    <property type="evidence" value="ECO:0007669"/>
    <property type="project" value="InterPro"/>
</dbReference>
<name>A0A2G0E6X1_ENTFC</name>
<dbReference type="RefSeq" id="WP_172436904.1">
    <property type="nucleotide sequence ID" value="NZ_PCGC01000306.1"/>
</dbReference>
<evidence type="ECO:0000256" key="4">
    <source>
        <dbReference type="ARBA" id="ARBA00022597"/>
    </source>
</evidence>
<dbReference type="GO" id="GO:0005886">
    <property type="term" value="C:plasma membrane"/>
    <property type="evidence" value="ECO:0007669"/>
    <property type="project" value="UniProtKB-SubCell"/>
</dbReference>
<dbReference type="PANTHER" id="PTHR33989:SF8">
    <property type="entry name" value="PERMEASE IIC COMPONENT"/>
    <property type="match status" value="1"/>
</dbReference>
<dbReference type="EMBL" id="PCGC01000306">
    <property type="protein sequence ID" value="PHL20176.1"/>
    <property type="molecule type" value="Genomic_DNA"/>
</dbReference>
<gene>
    <name evidence="10" type="ORF">CQR37_15970</name>
</gene>
<dbReference type="AlphaFoldDB" id="A0A2G0E6X1"/>
<dbReference type="GO" id="GO:0008982">
    <property type="term" value="F:protein-N(PI)-phosphohistidine-sugar phosphotransferase activity"/>
    <property type="evidence" value="ECO:0007669"/>
    <property type="project" value="InterPro"/>
</dbReference>
<sequence length="77" mass="8868">MKQLIQTIEKMKPHFEKISNNPYLRAIRDGFISLIPVILFSSFFLLVAYVPNAFGFHWDTSIETILMKAYNGSMGIL</sequence>
<evidence type="ECO:0000256" key="6">
    <source>
        <dbReference type="ARBA" id="ARBA00022989"/>
    </source>
</evidence>
<dbReference type="InterPro" id="IPR051088">
    <property type="entry name" value="PTS_Sugar-EIIC/EIIB"/>
</dbReference>